<protein>
    <submittedName>
        <fullName evidence="1">Uncharacterized protein</fullName>
    </submittedName>
</protein>
<gene>
    <name evidence="1" type="ORF">N7450_003864</name>
</gene>
<dbReference type="EMBL" id="JAQJAC010000003">
    <property type="protein sequence ID" value="KAJ5589892.1"/>
    <property type="molecule type" value="Genomic_DNA"/>
</dbReference>
<proteinExistence type="predicted"/>
<evidence type="ECO:0000313" key="1">
    <source>
        <dbReference type="EMBL" id="KAJ5589892.1"/>
    </source>
</evidence>
<organism evidence="1 2">
    <name type="scientific">Penicillium hetheringtonii</name>
    <dbReference type="NCBI Taxonomy" id="911720"/>
    <lineage>
        <taxon>Eukaryota</taxon>
        <taxon>Fungi</taxon>
        <taxon>Dikarya</taxon>
        <taxon>Ascomycota</taxon>
        <taxon>Pezizomycotina</taxon>
        <taxon>Eurotiomycetes</taxon>
        <taxon>Eurotiomycetidae</taxon>
        <taxon>Eurotiales</taxon>
        <taxon>Aspergillaceae</taxon>
        <taxon>Penicillium</taxon>
    </lineage>
</organism>
<name>A0AAD6GUK7_9EURO</name>
<evidence type="ECO:0000313" key="2">
    <source>
        <dbReference type="Proteomes" id="UP001216150"/>
    </source>
</evidence>
<reference evidence="1 2" key="1">
    <citation type="journal article" date="2023" name="IMA Fungus">
        <title>Comparative genomic study of the Penicillium genus elucidates a diverse pangenome and 15 lateral gene transfer events.</title>
        <authorList>
            <person name="Petersen C."/>
            <person name="Sorensen T."/>
            <person name="Nielsen M.R."/>
            <person name="Sondergaard T.E."/>
            <person name="Sorensen J.L."/>
            <person name="Fitzpatrick D.A."/>
            <person name="Frisvad J.C."/>
            <person name="Nielsen K.L."/>
        </authorList>
    </citation>
    <scope>NUCLEOTIDE SEQUENCE [LARGE SCALE GENOMIC DNA]</scope>
    <source>
        <strain evidence="1 2">IBT 29057</strain>
    </source>
</reference>
<accession>A0AAD6GUK7</accession>
<dbReference type="Proteomes" id="UP001216150">
    <property type="component" value="Unassembled WGS sequence"/>
</dbReference>
<keyword evidence="2" id="KW-1185">Reference proteome</keyword>
<comment type="caution">
    <text evidence="1">The sequence shown here is derived from an EMBL/GenBank/DDBJ whole genome shotgun (WGS) entry which is preliminary data.</text>
</comment>
<dbReference type="AlphaFoldDB" id="A0AAD6GUK7"/>
<sequence length="84" mass="9489">MGVIICYKVSSAKKLSPYNECIESIIRYRMALGLEDALANESILDAQSLDDINLKPTLNLDDIGVEIVWWEFKDKTFEPNAGHD</sequence>